<organism evidence="1 2">
    <name type="scientific">Ascaris lumbricoides</name>
    <name type="common">Giant roundworm</name>
    <dbReference type="NCBI Taxonomy" id="6252"/>
    <lineage>
        <taxon>Eukaryota</taxon>
        <taxon>Metazoa</taxon>
        <taxon>Ecdysozoa</taxon>
        <taxon>Nematoda</taxon>
        <taxon>Chromadorea</taxon>
        <taxon>Rhabditida</taxon>
        <taxon>Spirurina</taxon>
        <taxon>Ascaridomorpha</taxon>
        <taxon>Ascaridoidea</taxon>
        <taxon>Ascarididae</taxon>
        <taxon>Ascaris</taxon>
    </lineage>
</organism>
<accession>A0A0M3HFJ2</accession>
<keyword evidence="1" id="KW-1185">Reference proteome</keyword>
<reference evidence="2" key="1">
    <citation type="submission" date="2017-02" db="UniProtKB">
        <authorList>
            <consortium name="WormBaseParasite"/>
        </authorList>
    </citation>
    <scope>IDENTIFICATION</scope>
</reference>
<dbReference type="AlphaFoldDB" id="A0A0M3HFJ2"/>
<name>A0A0M3HFJ2_ASCLU</name>
<proteinExistence type="predicted"/>
<sequence length="56" mass="6905">MTRLFLIEINNSLYIYIYRRTQVTSKYPLDVRLQHKVIEVKIFDRIRKSIWALYVS</sequence>
<evidence type="ECO:0000313" key="2">
    <source>
        <dbReference type="WBParaSite" id="ALUE_0000028701-mRNA-1"/>
    </source>
</evidence>
<dbReference type="WBParaSite" id="ALUE_0000028701-mRNA-1">
    <property type="protein sequence ID" value="ALUE_0000028701-mRNA-1"/>
    <property type="gene ID" value="ALUE_0000028701"/>
</dbReference>
<dbReference type="Proteomes" id="UP000036681">
    <property type="component" value="Unplaced"/>
</dbReference>
<evidence type="ECO:0000313" key="1">
    <source>
        <dbReference type="Proteomes" id="UP000036681"/>
    </source>
</evidence>
<protein>
    <submittedName>
        <fullName evidence="2">Uncharacterized protein</fullName>
    </submittedName>
</protein>